<comment type="catalytic activity">
    <reaction evidence="6">
        <text>DNA(n) + a 2'-deoxyribonucleoside 5'-triphosphate = DNA(n+1) + diphosphate</text>
        <dbReference type="Rhea" id="RHEA:22508"/>
        <dbReference type="Rhea" id="RHEA-COMP:17339"/>
        <dbReference type="Rhea" id="RHEA-COMP:17340"/>
        <dbReference type="ChEBI" id="CHEBI:33019"/>
        <dbReference type="ChEBI" id="CHEBI:61560"/>
        <dbReference type="ChEBI" id="CHEBI:173112"/>
        <dbReference type="EC" id="2.7.7.7"/>
    </reaction>
</comment>
<dbReference type="InterPro" id="IPR043502">
    <property type="entry name" value="DNA/RNA_pol_sf"/>
</dbReference>
<comment type="similarity">
    <text evidence="1">Belongs to the DNA polymerase type-Y family.</text>
</comment>
<comment type="function">
    <text evidence="5">Poorly processive, error-prone DNA polymerase involved in untargeted mutagenesis. Copies undamaged DNA at stalled replication forks, which arise in vivo from mismatched or misaligned primer ends. These misaligned primers can be extended by PolIV. Exhibits no 3'-5' exonuclease (proofreading) activity. May be involved in translesional synthesis, in conjunction with the beta clamp from PolIII.</text>
</comment>
<dbReference type="PATRIC" id="fig|1367847.3.peg.1965"/>
<dbReference type="RefSeq" id="WP_020950712.1">
    <property type="nucleotide sequence ID" value="NC_022041.1"/>
</dbReference>
<organism evidence="9 10">
    <name type="scientific">Paracoccus aminophilus JCM 7686</name>
    <dbReference type="NCBI Taxonomy" id="1367847"/>
    <lineage>
        <taxon>Bacteria</taxon>
        <taxon>Pseudomonadati</taxon>
        <taxon>Pseudomonadota</taxon>
        <taxon>Alphaproteobacteria</taxon>
        <taxon>Rhodobacterales</taxon>
        <taxon>Paracoccaceae</taxon>
        <taxon>Paracoccus</taxon>
    </lineage>
</organism>
<dbReference type="InterPro" id="IPR050356">
    <property type="entry name" value="SulA_CellDiv_inhibitor"/>
</dbReference>
<evidence type="ECO:0000259" key="7">
    <source>
        <dbReference type="Pfam" id="PF00817"/>
    </source>
</evidence>
<evidence type="ECO:0000256" key="4">
    <source>
        <dbReference type="ARBA" id="ARBA00022763"/>
    </source>
</evidence>
<evidence type="ECO:0000256" key="6">
    <source>
        <dbReference type="ARBA" id="ARBA00049244"/>
    </source>
</evidence>
<evidence type="ECO:0000256" key="5">
    <source>
        <dbReference type="ARBA" id="ARBA00025589"/>
    </source>
</evidence>
<dbReference type="Gene3D" id="3.40.1170.60">
    <property type="match status" value="1"/>
</dbReference>
<dbReference type="InterPro" id="IPR043128">
    <property type="entry name" value="Rev_trsase/Diguanyl_cyclase"/>
</dbReference>
<dbReference type="eggNOG" id="COG0389">
    <property type="taxonomic scope" value="Bacteria"/>
</dbReference>
<dbReference type="SUPFAM" id="SSF56672">
    <property type="entry name" value="DNA/RNA polymerases"/>
    <property type="match status" value="1"/>
</dbReference>
<dbReference type="Gene3D" id="3.30.70.270">
    <property type="match status" value="1"/>
</dbReference>
<evidence type="ECO:0000313" key="9">
    <source>
        <dbReference type="EMBL" id="AGT09074.1"/>
    </source>
</evidence>
<dbReference type="GO" id="GO:0006281">
    <property type="term" value="P:DNA repair"/>
    <property type="evidence" value="ECO:0007669"/>
    <property type="project" value="InterPro"/>
</dbReference>
<keyword evidence="10" id="KW-1185">Reference proteome</keyword>
<evidence type="ECO:0000256" key="2">
    <source>
        <dbReference type="ARBA" id="ARBA00011245"/>
    </source>
</evidence>
<dbReference type="InterPro" id="IPR001126">
    <property type="entry name" value="UmuC"/>
</dbReference>
<dbReference type="PANTHER" id="PTHR35369">
    <property type="entry name" value="BLR3025 PROTEIN-RELATED"/>
    <property type="match status" value="1"/>
</dbReference>
<feature type="domain" description="UmuC" evidence="7">
    <location>
        <begin position="34"/>
        <end position="153"/>
    </location>
</feature>
<name>S5XP42_PARAH</name>
<dbReference type="EMBL" id="CP006650">
    <property type="protein sequence ID" value="AGT09074.1"/>
    <property type="molecule type" value="Genomic_DNA"/>
</dbReference>
<dbReference type="Pfam" id="PF00817">
    <property type="entry name" value="IMS"/>
    <property type="match status" value="1"/>
</dbReference>
<evidence type="ECO:0000256" key="1">
    <source>
        <dbReference type="ARBA" id="ARBA00010945"/>
    </source>
</evidence>
<dbReference type="STRING" id="1367847.JCM7686_1973"/>
<evidence type="ECO:0000256" key="3">
    <source>
        <dbReference type="ARBA" id="ARBA00012417"/>
    </source>
</evidence>
<comment type="subunit">
    <text evidence="2">Monomer.</text>
</comment>
<evidence type="ECO:0000259" key="8">
    <source>
        <dbReference type="Pfam" id="PF11799"/>
    </source>
</evidence>
<dbReference type="Proteomes" id="UP000015480">
    <property type="component" value="Chromosome"/>
</dbReference>
<dbReference type="InterPro" id="IPR017961">
    <property type="entry name" value="DNA_pol_Y-fam_little_finger"/>
</dbReference>
<dbReference type="GO" id="GO:0003684">
    <property type="term" value="F:damaged DNA binding"/>
    <property type="evidence" value="ECO:0007669"/>
    <property type="project" value="InterPro"/>
</dbReference>
<dbReference type="OrthoDB" id="9788640at2"/>
<gene>
    <name evidence="9" type="ORF">JCM7686_1973</name>
</gene>
<protein>
    <recommendedName>
        <fullName evidence="3">DNA-directed DNA polymerase</fullName>
        <ecNumber evidence="3">2.7.7.7</ecNumber>
    </recommendedName>
</protein>
<dbReference type="CDD" id="cd03468">
    <property type="entry name" value="PolY_like"/>
    <property type="match status" value="1"/>
</dbReference>
<dbReference type="PANTHER" id="PTHR35369:SF2">
    <property type="entry name" value="BLR3025 PROTEIN"/>
    <property type="match status" value="1"/>
</dbReference>
<dbReference type="EC" id="2.7.7.7" evidence="3"/>
<dbReference type="AlphaFoldDB" id="S5XP42"/>
<evidence type="ECO:0000313" key="10">
    <source>
        <dbReference type="Proteomes" id="UP000015480"/>
    </source>
</evidence>
<sequence>MFDGMRRRIVSMWFPRLASDRALRLRPVDGPFALVARQGNTDRLHDLNHQAEAQGLERAMTLAEARAFCPGLRTAPADLAADARFLAGLRRWALRYSPWVGLEGTDGLVLDISGAAHLVGGEAALLEELRARLGRSRVELRLGLADTRGAAWALAHFDEGQAAPGDTAARLAALPVAALRLDPESTAALERFGLRSIGALAEAPRAPLARRFGPALLMRLDQAMGDQPEAIAPAPEAPTYAMRLTLPEPIGLVSDVMAGLERLLDGLCAKLKAQEAGTRVLRLTLRRVDQHSQIVPLRLAAPMRDPARILPLFAPALEKVDAGFGIDQLRLEAVLVEPLALAQIGDSEAAPEQFDNLLTRLGTRIGLDNLRCFAPVESHLPDRSFRLVPAAGFGPGSRWAAGRPRPLRLFRPEAIAASGATPPERFRWRGMRLSTGRASGPERIAPEWWQSHEGWQSGLRDYWRVETLQGRRLWMFYTPQKPGWFIEGEFA</sequence>
<dbReference type="KEGG" id="pami:JCM7686_1973"/>
<dbReference type="Pfam" id="PF11799">
    <property type="entry name" value="IMS_C"/>
    <property type="match status" value="1"/>
</dbReference>
<proteinExistence type="inferred from homology"/>
<feature type="domain" description="DNA polymerase Y-family little finger" evidence="8">
    <location>
        <begin position="245"/>
        <end position="331"/>
    </location>
</feature>
<keyword evidence="4" id="KW-0227">DNA damage</keyword>
<dbReference type="HOGENOM" id="CLU_028184_1_1_5"/>
<reference evidence="9 10" key="1">
    <citation type="journal article" date="2014" name="BMC Genomics">
        <title>Architecture and functions of a multipartite genome of the methylotrophic bacterium Paracoccus aminophilus JCM 7686, containing primary and secondary chromids.</title>
        <authorList>
            <person name="Dziewit L."/>
            <person name="Czarnecki J."/>
            <person name="Wibberg D."/>
            <person name="Radlinska M."/>
            <person name="Mrozek P."/>
            <person name="Szymczak M."/>
            <person name="Schluter A."/>
            <person name="Puhler A."/>
            <person name="Bartosik D."/>
        </authorList>
    </citation>
    <scope>NUCLEOTIDE SEQUENCE [LARGE SCALE GENOMIC DNA]</scope>
    <source>
        <strain evidence="9">JCM 7686</strain>
    </source>
</reference>
<accession>S5XP42</accession>